<feature type="transmembrane region" description="Helical" evidence="1">
    <location>
        <begin position="405"/>
        <end position="427"/>
    </location>
</feature>
<dbReference type="InterPro" id="IPR024382">
    <property type="entry name" value="Vps3844_C"/>
</dbReference>
<evidence type="ECO:0000313" key="6">
    <source>
        <dbReference type="Proteomes" id="UP000192927"/>
    </source>
</evidence>
<name>A0A1W5D7Y9_9LECA</name>
<feature type="signal peptide" evidence="2">
    <location>
        <begin position="1"/>
        <end position="18"/>
    </location>
</feature>
<evidence type="ECO:0000259" key="3">
    <source>
        <dbReference type="Pfam" id="PF12955"/>
    </source>
</evidence>
<accession>A0A1W5D7Y9</accession>
<protein>
    <submittedName>
        <fullName evidence="5">Uncharacterized protein</fullName>
    </submittedName>
</protein>
<reference evidence="6" key="1">
    <citation type="submission" date="2017-03" db="EMBL/GenBank/DDBJ databases">
        <authorList>
            <person name="Sharma R."/>
            <person name="Thines M."/>
        </authorList>
    </citation>
    <scope>NUCLEOTIDE SEQUENCE [LARGE SCALE GENOMIC DNA]</scope>
</reference>
<dbReference type="AlphaFoldDB" id="A0A1W5D7Y9"/>
<evidence type="ECO:0000256" key="1">
    <source>
        <dbReference type="SAM" id="Phobius"/>
    </source>
</evidence>
<keyword evidence="1" id="KW-0812">Transmembrane</keyword>
<keyword evidence="1" id="KW-1133">Transmembrane helix</keyword>
<dbReference type="PANTHER" id="PTHR36853:SF1">
    <property type="entry name" value="DUF3844 DOMAIN-CONTAINING PROTEIN"/>
    <property type="match status" value="1"/>
</dbReference>
<dbReference type="InterPro" id="IPR049205">
    <property type="entry name" value="Vps3844_N"/>
</dbReference>
<evidence type="ECO:0000313" key="5">
    <source>
        <dbReference type="EMBL" id="SLM39151.1"/>
    </source>
</evidence>
<keyword evidence="6" id="KW-1185">Reference proteome</keyword>
<organism evidence="5 6">
    <name type="scientific">Lasallia pustulata</name>
    <dbReference type="NCBI Taxonomy" id="136370"/>
    <lineage>
        <taxon>Eukaryota</taxon>
        <taxon>Fungi</taxon>
        <taxon>Dikarya</taxon>
        <taxon>Ascomycota</taxon>
        <taxon>Pezizomycotina</taxon>
        <taxon>Lecanoromycetes</taxon>
        <taxon>OSLEUM clade</taxon>
        <taxon>Umbilicariomycetidae</taxon>
        <taxon>Umbilicariales</taxon>
        <taxon>Umbilicariaceae</taxon>
        <taxon>Lasallia</taxon>
    </lineage>
</organism>
<dbReference type="Pfam" id="PF21656">
    <property type="entry name" value="DUF6859"/>
    <property type="match status" value="1"/>
</dbReference>
<dbReference type="GO" id="GO:0005783">
    <property type="term" value="C:endoplasmic reticulum"/>
    <property type="evidence" value="ECO:0007669"/>
    <property type="project" value="TreeGrafter"/>
</dbReference>
<dbReference type="InterPro" id="IPR053065">
    <property type="entry name" value="Archenteron_Induction-Rel"/>
</dbReference>
<dbReference type="PANTHER" id="PTHR36853">
    <property type="entry name" value="EXPRESSED PROTEIN"/>
    <property type="match status" value="1"/>
</dbReference>
<dbReference type="EMBL" id="FWEW01003467">
    <property type="protein sequence ID" value="SLM39151.1"/>
    <property type="molecule type" value="Genomic_DNA"/>
</dbReference>
<proteinExistence type="predicted"/>
<sequence length="448" mass="48633">MKLLTALTGSCLINLAQAAIAQGSVYTFDADPQPAIAGLTSPSITPETARLVLARRLGLSQYHSLHNADETTIEYLNRFGGRQKRLLPSYQDELPLGKLLVMVEGVGDPTAVFDSNIATPAFTISRPPSPQDNLQLSSDFLSQDEHQRSRDRSCIAEFPEGSGFRGGLHARSDYSEHCDVEDLYRILSEMRDALDGFEAFEVFPRFRQYGYGPGDTTAIFHISLPEMIAREDGTSSARYKSSIESLRLSFQTLKADSIFQESTIILMPPAQKAAKRTGNPYGTYEVPSKSIYARQQQIEEPLSAAPIPEASPQLKQPHTLYNSTFRKGILPICHSDEATCESATDSCAGHGKCVLKYTTGSGENLTSTCYACQCGNTTRVNADGTVKTTFWGGPACQKKDVSSPFFLIAGFTIVLVATVSWGIGLMFSIGQEELPSVIGAGVAGPRAK</sequence>
<dbReference type="Pfam" id="PF12955">
    <property type="entry name" value="Vps3844_C"/>
    <property type="match status" value="1"/>
</dbReference>
<dbReference type="Proteomes" id="UP000192927">
    <property type="component" value="Unassembled WGS sequence"/>
</dbReference>
<feature type="domain" description="Vacuolar sorting protein Vps3844 C-terminal" evidence="3">
    <location>
        <begin position="333"/>
        <end position="440"/>
    </location>
</feature>
<evidence type="ECO:0000256" key="2">
    <source>
        <dbReference type="SAM" id="SignalP"/>
    </source>
</evidence>
<feature type="domain" description="Vacuolar sorting protein Vps3844 N-terminal" evidence="4">
    <location>
        <begin position="42"/>
        <end position="143"/>
    </location>
</feature>
<evidence type="ECO:0000259" key="4">
    <source>
        <dbReference type="Pfam" id="PF21656"/>
    </source>
</evidence>
<keyword evidence="2" id="KW-0732">Signal</keyword>
<keyword evidence="1" id="KW-0472">Membrane</keyword>
<feature type="chain" id="PRO_5013297792" evidence="2">
    <location>
        <begin position="19"/>
        <end position="448"/>
    </location>
</feature>